<evidence type="ECO:0000256" key="3">
    <source>
        <dbReference type="PROSITE-ProRule" id="PRU00169"/>
    </source>
</evidence>
<dbReference type="RefSeq" id="WP_210683547.1">
    <property type="nucleotide sequence ID" value="NZ_JAGMWN010000013.1"/>
</dbReference>
<dbReference type="PROSITE" id="PS50110">
    <property type="entry name" value="RESPONSE_REGULATORY"/>
    <property type="match status" value="1"/>
</dbReference>
<dbReference type="EMBL" id="JAGMWN010000013">
    <property type="protein sequence ID" value="MBP5858960.1"/>
    <property type="molecule type" value="Genomic_DNA"/>
</dbReference>
<evidence type="ECO:0000313" key="8">
    <source>
        <dbReference type="Proteomes" id="UP000672602"/>
    </source>
</evidence>
<sequence length="369" mass="41190">MARLDFSRLSVLLVEDSAFMRSLFINVLRALGVDRITIAEDGEQAIRILKPVQKTKSGQMVGHTGIDVVICDYFMPTVDGAMVLRWIRRSENSPDRFLPFLMVSAAADMETLVKARDNGIDEFLAKPFSAEMLASRLIALIERPRQTIFAPTYFGPDRRRRAKPVETDRRINTEDDVEIVHSAKDVASLKNSSKKIWYFRLPRSLRAKLATGTPGPDEPAFDPAVLEAAEAKIQSMEGDYSDWVAETLEHLTQEQNRAIEDMENASVHVSEIRRIAHELRGQGGIFGYPLMTQFGKSLYEHTGEDMEITPSLLDLIKAHIDLIKVVTKEKIKGDGGETGKELLTSLSEAKSKFANVRTTGNRAAKTPTG</sequence>
<dbReference type="SUPFAM" id="SSF52172">
    <property type="entry name" value="CheY-like"/>
    <property type="match status" value="1"/>
</dbReference>
<evidence type="ECO:0000256" key="4">
    <source>
        <dbReference type="SAM" id="Coils"/>
    </source>
</evidence>
<dbReference type="InterPro" id="IPR036641">
    <property type="entry name" value="HPT_dom_sf"/>
</dbReference>
<dbReference type="SMART" id="SM00448">
    <property type="entry name" value="REC"/>
    <property type="match status" value="1"/>
</dbReference>
<dbReference type="AlphaFoldDB" id="A0A8J7V414"/>
<reference evidence="7" key="1">
    <citation type="submission" date="2021-04" db="EMBL/GenBank/DDBJ databases">
        <authorList>
            <person name="Zhang D.-C."/>
        </authorList>
    </citation>
    <scope>NUCLEOTIDE SEQUENCE</scope>
    <source>
        <strain evidence="7">CGMCC 1.15697</strain>
    </source>
</reference>
<keyword evidence="3" id="KW-0597">Phosphoprotein</keyword>
<dbReference type="PROSITE" id="PS50894">
    <property type="entry name" value="HPT"/>
    <property type="match status" value="1"/>
</dbReference>
<evidence type="ECO:0000259" key="6">
    <source>
        <dbReference type="PROSITE" id="PS50894"/>
    </source>
</evidence>
<dbReference type="Gene3D" id="1.20.120.160">
    <property type="entry name" value="HPT domain"/>
    <property type="match status" value="1"/>
</dbReference>
<keyword evidence="4" id="KW-0175">Coiled coil</keyword>
<dbReference type="PANTHER" id="PTHR43228">
    <property type="entry name" value="TWO-COMPONENT RESPONSE REGULATOR"/>
    <property type="match status" value="1"/>
</dbReference>
<feature type="modified residue" description="Phosphohistidine" evidence="2">
    <location>
        <position position="277"/>
    </location>
</feature>
<dbReference type="InterPro" id="IPR001789">
    <property type="entry name" value="Sig_transdc_resp-reg_receiver"/>
</dbReference>
<dbReference type="InterPro" id="IPR011006">
    <property type="entry name" value="CheY-like_superfamily"/>
</dbReference>
<dbReference type="PANTHER" id="PTHR43228:SF1">
    <property type="entry name" value="TWO-COMPONENT RESPONSE REGULATOR ARR22"/>
    <property type="match status" value="1"/>
</dbReference>
<evidence type="ECO:0000313" key="7">
    <source>
        <dbReference type="EMBL" id="MBP5858960.1"/>
    </source>
</evidence>
<proteinExistence type="predicted"/>
<dbReference type="Gene3D" id="3.40.50.2300">
    <property type="match status" value="1"/>
</dbReference>
<organism evidence="7 8">
    <name type="scientific">Marivibrio halodurans</name>
    <dbReference type="NCBI Taxonomy" id="2039722"/>
    <lineage>
        <taxon>Bacteria</taxon>
        <taxon>Pseudomonadati</taxon>
        <taxon>Pseudomonadota</taxon>
        <taxon>Alphaproteobacteria</taxon>
        <taxon>Rhodospirillales</taxon>
        <taxon>Rhodospirillaceae</taxon>
        <taxon>Marivibrio</taxon>
    </lineage>
</organism>
<dbReference type="InterPro" id="IPR008207">
    <property type="entry name" value="Sig_transdc_His_kin_Hpt_dom"/>
</dbReference>
<dbReference type="Proteomes" id="UP000672602">
    <property type="component" value="Unassembled WGS sequence"/>
</dbReference>
<comment type="caution">
    <text evidence="7">The sequence shown here is derived from an EMBL/GenBank/DDBJ whole genome shotgun (WGS) entry which is preliminary data.</text>
</comment>
<dbReference type="Pfam" id="PF00072">
    <property type="entry name" value="Response_reg"/>
    <property type="match status" value="1"/>
</dbReference>
<gene>
    <name evidence="7" type="ORF">KAJ83_18215</name>
</gene>
<feature type="modified residue" description="4-aspartylphosphate" evidence="3">
    <location>
        <position position="72"/>
    </location>
</feature>
<keyword evidence="1" id="KW-0902">Two-component regulatory system</keyword>
<feature type="domain" description="HPt" evidence="6">
    <location>
        <begin position="236"/>
        <end position="330"/>
    </location>
</feature>
<evidence type="ECO:0000256" key="2">
    <source>
        <dbReference type="PROSITE-ProRule" id="PRU00110"/>
    </source>
</evidence>
<name>A0A8J7V414_9PROT</name>
<keyword evidence="8" id="KW-1185">Reference proteome</keyword>
<dbReference type="GO" id="GO:0000160">
    <property type="term" value="P:phosphorelay signal transduction system"/>
    <property type="evidence" value="ECO:0007669"/>
    <property type="project" value="UniProtKB-KW"/>
</dbReference>
<feature type="domain" description="Response regulatory" evidence="5">
    <location>
        <begin position="10"/>
        <end position="141"/>
    </location>
</feature>
<evidence type="ECO:0000256" key="1">
    <source>
        <dbReference type="ARBA" id="ARBA00023012"/>
    </source>
</evidence>
<dbReference type="InterPro" id="IPR052048">
    <property type="entry name" value="ST_Response_Regulator"/>
</dbReference>
<dbReference type="SUPFAM" id="SSF47226">
    <property type="entry name" value="Histidine-containing phosphotransfer domain, HPT domain"/>
    <property type="match status" value="1"/>
</dbReference>
<feature type="coiled-coil region" evidence="4">
    <location>
        <begin position="226"/>
        <end position="265"/>
    </location>
</feature>
<protein>
    <submittedName>
        <fullName evidence="7">Response regulator</fullName>
    </submittedName>
</protein>
<accession>A0A8J7V414</accession>
<evidence type="ECO:0000259" key="5">
    <source>
        <dbReference type="PROSITE" id="PS50110"/>
    </source>
</evidence>
<dbReference type="GO" id="GO:0004672">
    <property type="term" value="F:protein kinase activity"/>
    <property type="evidence" value="ECO:0007669"/>
    <property type="project" value="UniProtKB-ARBA"/>
</dbReference>